<comment type="caution">
    <text evidence="1">The sequence shown here is derived from an EMBL/GenBank/DDBJ whole genome shotgun (WGS) entry which is preliminary data.</text>
</comment>
<gene>
    <name evidence="1" type="ORF">FPZ43_17040</name>
</gene>
<proteinExistence type="predicted"/>
<dbReference type="OrthoDB" id="793731at2"/>
<keyword evidence="1" id="KW-0808">Transferase</keyword>
<dbReference type="Proteomes" id="UP000320042">
    <property type="component" value="Unassembled WGS sequence"/>
</dbReference>
<keyword evidence="2" id="KW-1185">Reference proteome</keyword>
<dbReference type="GO" id="GO:0016740">
    <property type="term" value="F:transferase activity"/>
    <property type="evidence" value="ECO:0007669"/>
    <property type="project" value="UniProtKB-KW"/>
</dbReference>
<organism evidence="1 2">
    <name type="scientific">Mucilaginibacter pallidiroseus</name>
    <dbReference type="NCBI Taxonomy" id="2599295"/>
    <lineage>
        <taxon>Bacteria</taxon>
        <taxon>Pseudomonadati</taxon>
        <taxon>Bacteroidota</taxon>
        <taxon>Sphingobacteriia</taxon>
        <taxon>Sphingobacteriales</taxon>
        <taxon>Sphingobacteriaceae</taxon>
        <taxon>Mucilaginibacter</taxon>
    </lineage>
</organism>
<dbReference type="RefSeq" id="WP_146383149.1">
    <property type="nucleotide sequence ID" value="NZ_VOEJ01000009.1"/>
</dbReference>
<dbReference type="EMBL" id="VOEJ01000009">
    <property type="protein sequence ID" value="TWR25178.1"/>
    <property type="molecule type" value="Genomic_DNA"/>
</dbReference>
<reference evidence="1 2" key="1">
    <citation type="submission" date="2019-07" db="EMBL/GenBank/DDBJ databases">
        <authorList>
            <person name="Kim J."/>
        </authorList>
    </citation>
    <scope>NUCLEOTIDE SEQUENCE [LARGE SCALE GENOMIC DNA]</scope>
    <source>
        <strain evidence="2">dk17</strain>
    </source>
</reference>
<name>A0A563U0M2_9SPHI</name>
<sequence length="166" mass="19872">MAGAEKLIYELVHFSHQNNLKVTVLIANNYNTEYYDPILKKMGVEVVRTTLQGIWKLRNPVNLIRALYWNIKLKYFAQRDFESVQVIGLYNVVKMFDAVKHTKRFFWHVENRVQYNENRFIYPEFIFNNAQDTIVFINEYQANELHSQYASIKCSTRDFKIFLSDI</sequence>
<accession>A0A563U0M2</accession>
<protein>
    <submittedName>
        <fullName evidence="1">Glycosyltransferase</fullName>
    </submittedName>
</protein>
<evidence type="ECO:0000313" key="1">
    <source>
        <dbReference type="EMBL" id="TWR25178.1"/>
    </source>
</evidence>
<dbReference type="AlphaFoldDB" id="A0A563U0M2"/>
<evidence type="ECO:0000313" key="2">
    <source>
        <dbReference type="Proteomes" id="UP000320042"/>
    </source>
</evidence>